<organism evidence="4 5">
    <name type="scientific">Trapa incisa</name>
    <dbReference type="NCBI Taxonomy" id="236973"/>
    <lineage>
        <taxon>Eukaryota</taxon>
        <taxon>Viridiplantae</taxon>
        <taxon>Streptophyta</taxon>
        <taxon>Embryophyta</taxon>
        <taxon>Tracheophyta</taxon>
        <taxon>Spermatophyta</taxon>
        <taxon>Magnoliopsida</taxon>
        <taxon>eudicotyledons</taxon>
        <taxon>Gunneridae</taxon>
        <taxon>Pentapetalae</taxon>
        <taxon>rosids</taxon>
        <taxon>malvids</taxon>
        <taxon>Myrtales</taxon>
        <taxon>Lythraceae</taxon>
        <taxon>Trapa</taxon>
    </lineage>
</organism>
<name>A0AAN7QYX3_9MYRT</name>
<comment type="caution">
    <text evidence="4">The sequence shown here is derived from an EMBL/GenBank/DDBJ whole genome shotgun (WGS) entry which is preliminary data.</text>
</comment>
<feature type="region of interest" description="Disordered" evidence="1">
    <location>
        <begin position="203"/>
        <end position="267"/>
    </location>
</feature>
<evidence type="ECO:0000256" key="1">
    <source>
        <dbReference type="SAM" id="MobiDB-lite"/>
    </source>
</evidence>
<dbReference type="GO" id="GO:0009737">
    <property type="term" value="P:response to abscisic acid"/>
    <property type="evidence" value="ECO:0007669"/>
    <property type="project" value="InterPro"/>
</dbReference>
<dbReference type="AlphaFoldDB" id="A0AAN7QYX3"/>
<feature type="region of interest" description="Disordered" evidence="1">
    <location>
        <begin position="1"/>
        <end position="64"/>
    </location>
</feature>
<dbReference type="Pfam" id="PF23399">
    <property type="entry name" value="LTI65_PGEED"/>
    <property type="match status" value="1"/>
</dbReference>
<feature type="compositionally biased region" description="Polar residues" evidence="1">
    <location>
        <begin position="7"/>
        <end position="23"/>
    </location>
</feature>
<accession>A0AAN7QYX3</accession>
<dbReference type="InterPro" id="IPR056605">
    <property type="entry name" value="LTI65_LTI78_N"/>
</dbReference>
<feature type="domain" description="LTI65/LTI78 PGEED repeat" evidence="2">
    <location>
        <begin position="267"/>
        <end position="297"/>
    </location>
</feature>
<feature type="compositionally biased region" description="Low complexity" evidence="1">
    <location>
        <begin position="326"/>
        <end position="341"/>
    </location>
</feature>
<protein>
    <submittedName>
        <fullName evidence="4">Uncharacterized protein</fullName>
    </submittedName>
</protein>
<proteinExistence type="predicted"/>
<dbReference type="Pfam" id="PF23403">
    <property type="entry name" value="LTI65_LTI78_N"/>
    <property type="match status" value="1"/>
</dbReference>
<sequence>MSHRLQKNGNSTPRTPKSPTIEQYLQGEASAWMGAAPSTLLRDHDPELDHPQHHQKQSVLNRVKEKARRWRISLSKKRHADTANATPSWGVSLEEEDYGEADPEYLGAPMYESEMAPEGYKEMARQHPRDNTVIPEKHVLHSSIREQPTNHCQGKEKQNSPSASDPPNNDNKAFTSTTSTVTEKLAPAYKAVSDATVAIASKIPNISTGGGPAQSQSRAQAPSAHESSSATTQHSPKFYDAPVSGSAPAKASEEAGENAGPGKQMWDKGVSVKEYLMQKLKPGDNESALSQVISDAISPKRAPGDAGVIGKVKEAVTSLLRKDDGSSSQKSSSSQNPASSSLHKATEEASHGRALQTN</sequence>
<feature type="compositionally biased region" description="Polar residues" evidence="1">
    <location>
        <begin position="159"/>
        <end position="182"/>
    </location>
</feature>
<dbReference type="Proteomes" id="UP001345219">
    <property type="component" value="Chromosome 13"/>
</dbReference>
<dbReference type="EMBL" id="JAXIOK010000001">
    <property type="protein sequence ID" value="KAK4780213.1"/>
    <property type="molecule type" value="Genomic_DNA"/>
</dbReference>
<feature type="compositionally biased region" description="Basic and acidic residues" evidence="1">
    <location>
        <begin position="41"/>
        <end position="52"/>
    </location>
</feature>
<keyword evidence="5" id="KW-1185">Reference proteome</keyword>
<evidence type="ECO:0000313" key="4">
    <source>
        <dbReference type="EMBL" id="KAK4780213.1"/>
    </source>
</evidence>
<dbReference type="PANTHER" id="PTHR33836">
    <property type="entry name" value="LOW-TEMPERATURE-INDUCED 65 KDA PROTEIN-RELATED"/>
    <property type="match status" value="1"/>
</dbReference>
<evidence type="ECO:0000259" key="2">
    <source>
        <dbReference type="Pfam" id="PF23399"/>
    </source>
</evidence>
<dbReference type="InterPro" id="IPR057059">
    <property type="entry name" value="LTI65/LTI78_PGEED"/>
</dbReference>
<dbReference type="PANTHER" id="PTHR33836:SF7">
    <property type="entry name" value="LOW-TEMPERATURE-INDUCED PROTEIN"/>
    <property type="match status" value="1"/>
</dbReference>
<feature type="compositionally biased region" description="Low complexity" evidence="1">
    <location>
        <begin position="213"/>
        <end position="224"/>
    </location>
</feature>
<evidence type="ECO:0000259" key="3">
    <source>
        <dbReference type="Pfam" id="PF23403"/>
    </source>
</evidence>
<reference evidence="4 5" key="1">
    <citation type="journal article" date="2023" name="Hortic Res">
        <title>Pangenome of water caltrop reveals structural variations and asymmetric subgenome divergence after allopolyploidization.</title>
        <authorList>
            <person name="Zhang X."/>
            <person name="Chen Y."/>
            <person name="Wang L."/>
            <person name="Yuan Y."/>
            <person name="Fang M."/>
            <person name="Shi L."/>
            <person name="Lu R."/>
            <person name="Comes H.P."/>
            <person name="Ma Y."/>
            <person name="Chen Y."/>
            <person name="Huang G."/>
            <person name="Zhou Y."/>
            <person name="Zheng Z."/>
            <person name="Qiu Y."/>
        </authorList>
    </citation>
    <scope>NUCLEOTIDE SEQUENCE [LARGE SCALE GENOMIC DNA]</scope>
    <source>
        <tissue evidence="4">Roots</tissue>
    </source>
</reference>
<evidence type="ECO:0000313" key="5">
    <source>
        <dbReference type="Proteomes" id="UP001345219"/>
    </source>
</evidence>
<feature type="region of interest" description="Disordered" evidence="1">
    <location>
        <begin position="320"/>
        <end position="358"/>
    </location>
</feature>
<gene>
    <name evidence="4" type="ORF">SAY87_016319</name>
</gene>
<feature type="region of interest" description="Disordered" evidence="1">
    <location>
        <begin position="146"/>
        <end position="182"/>
    </location>
</feature>
<feature type="domain" description="LTI65/LTI78 N-terminal" evidence="3">
    <location>
        <begin position="52"/>
        <end position="114"/>
    </location>
</feature>
<feature type="compositionally biased region" description="Polar residues" evidence="1">
    <location>
        <begin position="225"/>
        <end position="235"/>
    </location>
</feature>
<dbReference type="InterPro" id="IPR037491">
    <property type="entry name" value="LTI78/LTI65"/>
</dbReference>